<dbReference type="Proteomes" id="UP000621560">
    <property type="component" value="Unassembled WGS sequence"/>
</dbReference>
<comment type="caution">
    <text evidence="1">The sequence shown here is derived from an EMBL/GenBank/DDBJ whole genome shotgun (WGS) entry which is preliminary data.</text>
</comment>
<accession>A0A927BRE7</accession>
<organism evidence="1 2">
    <name type="scientific">Paenibacillus sabuli</name>
    <dbReference type="NCBI Taxonomy" id="2772509"/>
    <lineage>
        <taxon>Bacteria</taxon>
        <taxon>Bacillati</taxon>
        <taxon>Bacillota</taxon>
        <taxon>Bacilli</taxon>
        <taxon>Bacillales</taxon>
        <taxon>Paenibacillaceae</taxon>
        <taxon>Paenibacillus</taxon>
    </lineage>
</organism>
<protein>
    <submittedName>
        <fullName evidence="1">Uncharacterized protein</fullName>
    </submittedName>
</protein>
<proteinExistence type="predicted"/>
<dbReference type="EMBL" id="JACXIZ010000011">
    <property type="protein sequence ID" value="MBD2844521.1"/>
    <property type="molecule type" value="Genomic_DNA"/>
</dbReference>
<dbReference type="AlphaFoldDB" id="A0A927BRE7"/>
<reference evidence="1" key="1">
    <citation type="submission" date="2020-09" db="EMBL/GenBank/DDBJ databases">
        <title>A novel bacterium of genus Paenibacillus, isolated from South China Sea.</title>
        <authorList>
            <person name="Huang H."/>
            <person name="Mo K."/>
            <person name="Hu Y."/>
        </authorList>
    </citation>
    <scope>NUCLEOTIDE SEQUENCE</scope>
    <source>
        <strain evidence="1">IB182496</strain>
    </source>
</reference>
<keyword evidence="2" id="KW-1185">Reference proteome</keyword>
<name>A0A927BRE7_9BACL</name>
<dbReference type="RefSeq" id="WP_190915274.1">
    <property type="nucleotide sequence ID" value="NZ_JACXIZ010000011.1"/>
</dbReference>
<evidence type="ECO:0000313" key="1">
    <source>
        <dbReference type="EMBL" id="MBD2844521.1"/>
    </source>
</evidence>
<gene>
    <name evidence="1" type="ORF">IDH44_04905</name>
</gene>
<sequence length="86" mass="9698">MDEATSDPCKARLQRALELWYAAVSQADAARFTLEEEQRMHAAVSRLAQTSAFIGESAIVKADWFEEIGAALLLRRLQEGNYDCYE</sequence>
<evidence type="ECO:0000313" key="2">
    <source>
        <dbReference type="Proteomes" id="UP000621560"/>
    </source>
</evidence>